<dbReference type="EMBL" id="LAZR01007594">
    <property type="protein sequence ID" value="KKM84264.1"/>
    <property type="molecule type" value="Genomic_DNA"/>
</dbReference>
<comment type="caution">
    <text evidence="1">The sequence shown here is derived from an EMBL/GenBank/DDBJ whole genome shotgun (WGS) entry which is preliminary data.</text>
</comment>
<proteinExistence type="predicted"/>
<protein>
    <submittedName>
        <fullName evidence="1">Uncharacterized protein</fullName>
    </submittedName>
</protein>
<accession>A0A0F9KQ40</accession>
<dbReference type="AlphaFoldDB" id="A0A0F9KQ40"/>
<organism evidence="1">
    <name type="scientific">marine sediment metagenome</name>
    <dbReference type="NCBI Taxonomy" id="412755"/>
    <lineage>
        <taxon>unclassified sequences</taxon>
        <taxon>metagenomes</taxon>
        <taxon>ecological metagenomes</taxon>
    </lineage>
</organism>
<gene>
    <name evidence="1" type="ORF">LCGC14_1300970</name>
</gene>
<reference evidence="1" key="1">
    <citation type="journal article" date="2015" name="Nature">
        <title>Complex archaea that bridge the gap between prokaryotes and eukaryotes.</title>
        <authorList>
            <person name="Spang A."/>
            <person name="Saw J.H."/>
            <person name="Jorgensen S.L."/>
            <person name="Zaremba-Niedzwiedzka K."/>
            <person name="Martijn J."/>
            <person name="Lind A.E."/>
            <person name="van Eijk R."/>
            <person name="Schleper C."/>
            <person name="Guy L."/>
            <person name="Ettema T.J."/>
        </authorList>
    </citation>
    <scope>NUCLEOTIDE SEQUENCE</scope>
</reference>
<evidence type="ECO:0000313" key="1">
    <source>
        <dbReference type="EMBL" id="KKM84264.1"/>
    </source>
</evidence>
<sequence length="93" mass="10835">MFSWVKNLIGHARGIGGCLRCGDRWNWKPLHATMYTTSRGCFPLCGSCWRGAGPGEIERYYSELVRRWRQDGSFYDQEFEDHLIEVALKEKGF</sequence>
<name>A0A0F9KQ40_9ZZZZ</name>